<comment type="similarity">
    <text evidence="1 5">Belongs to the proline oxidase family.</text>
</comment>
<dbReference type="EC" id="1.5.5.2" evidence="2 5"/>
<accession>A0A7S4HNV3</accession>
<gene>
    <name evidence="7" type="ORF">VSP0166_LOCUS2811</name>
</gene>
<dbReference type="Gene3D" id="1.10.238.10">
    <property type="entry name" value="EF-hand"/>
    <property type="match status" value="1"/>
</dbReference>
<comment type="cofactor">
    <cofactor evidence="5">
        <name>FAD</name>
        <dbReference type="ChEBI" id="CHEBI:57692"/>
    </cofactor>
</comment>
<feature type="domain" description="Proline dehydrogenase" evidence="6">
    <location>
        <begin position="244"/>
        <end position="525"/>
    </location>
</feature>
<reference evidence="7" key="1">
    <citation type="submission" date="2021-01" db="EMBL/GenBank/DDBJ databases">
        <authorList>
            <person name="Corre E."/>
            <person name="Pelletier E."/>
            <person name="Niang G."/>
            <person name="Scheremetjew M."/>
            <person name="Finn R."/>
            <person name="Kale V."/>
            <person name="Holt S."/>
            <person name="Cochrane G."/>
            <person name="Meng A."/>
            <person name="Brown T."/>
            <person name="Cohen L."/>
        </authorList>
    </citation>
    <scope>NUCLEOTIDE SEQUENCE</scope>
    <source>
        <strain evidence="7">DIVA3 518/3/11/1/6</strain>
    </source>
</reference>
<dbReference type="InterPro" id="IPR015659">
    <property type="entry name" value="Proline_oxidase"/>
</dbReference>
<sequence>MMLKLARTLNRSVPQYRSPLYVGTTRSWSVIKGTNLDFDNIKDANSFKTNSELFRAIVVYTMCGIPFIVKNSESLLNLSQKIIGEKATMGLVRATFFGHFCAGEDRSQVVPLMKRLGKYGVSGIMDYAAEEDVGEEEEEQPLMEHRVEAREGVVSARTYDYVTEEKCDANMRIMLQAIDMAAETSDTPFAAIKITALGKPAFLERTSAILKRIKSLWSENFGCRKTEINLEEFQAGLKNIGIQLSPEDSETLFRGIDNTSDGKIDYIEWTSSLQLEDMTTRKVFVRSGHNKSLITRNGVIPLLSEQETELMDKLMERVNTIGEAAYKKGVRLLIDAEQTYMQPMINHIALKLQRQYNKEKPIIYNTYQCYLKSAKNRIKNDIRRAEREGWFFAAKLVRGAYMVQERKRAEDMGYQSPICATIEETHNNYNDCVRLLLGNIDHVALMLATHNRRSIELAVERMKELDIAPEYGIYFGQLLGMSDNLTFPLGINGYKVFKYVPYGPIEEVLPYLIRRAQENSSILSSSDNELKMLLKEAKRRMFSKE</sequence>
<dbReference type="EMBL" id="HBKP01003881">
    <property type="protein sequence ID" value="CAE2204839.1"/>
    <property type="molecule type" value="Transcribed_RNA"/>
</dbReference>
<evidence type="ECO:0000256" key="4">
    <source>
        <dbReference type="ARBA" id="ARBA00023062"/>
    </source>
</evidence>
<keyword evidence="4 5" id="KW-0642">Proline metabolism</keyword>
<keyword evidence="5" id="KW-0285">Flavoprotein</keyword>
<dbReference type="InterPro" id="IPR029041">
    <property type="entry name" value="FAD-linked_oxidoreductase-like"/>
</dbReference>
<organism evidence="7">
    <name type="scientific">Vannella robusta</name>
    <dbReference type="NCBI Taxonomy" id="1487602"/>
    <lineage>
        <taxon>Eukaryota</taxon>
        <taxon>Amoebozoa</taxon>
        <taxon>Discosea</taxon>
        <taxon>Flabellinia</taxon>
        <taxon>Vannellidae</taxon>
        <taxon>Vannella</taxon>
    </lineage>
</organism>
<keyword evidence="5" id="KW-0274">FAD</keyword>
<dbReference type="SUPFAM" id="SSF51730">
    <property type="entry name" value="FAD-linked oxidoreductase"/>
    <property type="match status" value="1"/>
</dbReference>
<protein>
    <recommendedName>
        <fullName evidence="2 5">Proline dehydrogenase</fullName>
        <ecNumber evidence="2 5">1.5.5.2</ecNumber>
    </recommendedName>
</protein>
<comment type="catalytic activity">
    <reaction evidence="5">
        <text>L-proline + a quinone = (S)-1-pyrroline-5-carboxylate + a quinol + H(+)</text>
        <dbReference type="Rhea" id="RHEA:23784"/>
        <dbReference type="ChEBI" id="CHEBI:15378"/>
        <dbReference type="ChEBI" id="CHEBI:17388"/>
        <dbReference type="ChEBI" id="CHEBI:24646"/>
        <dbReference type="ChEBI" id="CHEBI:60039"/>
        <dbReference type="ChEBI" id="CHEBI:132124"/>
        <dbReference type="EC" id="1.5.5.2"/>
    </reaction>
</comment>
<dbReference type="PANTHER" id="PTHR13914">
    <property type="entry name" value="PROLINE OXIDASE"/>
    <property type="match status" value="1"/>
</dbReference>
<dbReference type="GO" id="GO:0004657">
    <property type="term" value="F:proline dehydrogenase activity"/>
    <property type="evidence" value="ECO:0007669"/>
    <property type="project" value="UniProtKB-EC"/>
</dbReference>
<evidence type="ECO:0000259" key="6">
    <source>
        <dbReference type="Pfam" id="PF01619"/>
    </source>
</evidence>
<evidence type="ECO:0000256" key="2">
    <source>
        <dbReference type="ARBA" id="ARBA00012695"/>
    </source>
</evidence>
<evidence type="ECO:0000256" key="5">
    <source>
        <dbReference type="RuleBase" id="RU364054"/>
    </source>
</evidence>
<evidence type="ECO:0000313" key="7">
    <source>
        <dbReference type="EMBL" id="CAE2204839.1"/>
    </source>
</evidence>
<name>A0A7S4HNV3_9EUKA</name>
<dbReference type="InterPro" id="IPR002872">
    <property type="entry name" value="Proline_DH_dom"/>
</dbReference>
<dbReference type="GO" id="GO:0071949">
    <property type="term" value="F:FAD binding"/>
    <property type="evidence" value="ECO:0007669"/>
    <property type="project" value="TreeGrafter"/>
</dbReference>
<dbReference type="AlphaFoldDB" id="A0A7S4HNV3"/>
<evidence type="ECO:0000256" key="1">
    <source>
        <dbReference type="ARBA" id="ARBA00005869"/>
    </source>
</evidence>
<evidence type="ECO:0000256" key="3">
    <source>
        <dbReference type="ARBA" id="ARBA00023002"/>
    </source>
</evidence>
<keyword evidence="3 5" id="KW-0560">Oxidoreductase</keyword>
<dbReference type="PANTHER" id="PTHR13914:SF0">
    <property type="entry name" value="PROLINE DEHYDROGENASE 1, MITOCHONDRIAL"/>
    <property type="match status" value="1"/>
</dbReference>
<dbReference type="Gene3D" id="3.20.20.220">
    <property type="match status" value="2"/>
</dbReference>
<dbReference type="SUPFAM" id="SSF47473">
    <property type="entry name" value="EF-hand"/>
    <property type="match status" value="1"/>
</dbReference>
<dbReference type="InterPro" id="IPR011992">
    <property type="entry name" value="EF-hand-dom_pair"/>
</dbReference>
<dbReference type="GO" id="GO:0010133">
    <property type="term" value="P:L-proline catabolic process to L-glutamate"/>
    <property type="evidence" value="ECO:0007669"/>
    <property type="project" value="TreeGrafter"/>
</dbReference>
<proteinExistence type="inferred from homology"/>
<comment type="function">
    <text evidence="5">Converts proline to delta-1-pyrroline-5-carboxylate.</text>
</comment>
<dbReference type="GO" id="GO:0005739">
    <property type="term" value="C:mitochondrion"/>
    <property type="evidence" value="ECO:0007669"/>
    <property type="project" value="TreeGrafter"/>
</dbReference>
<dbReference type="Pfam" id="PF01619">
    <property type="entry name" value="Pro_dh"/>
    <property type="match status" value="1"/>
</dbReference>